<evidence type="ECO:0000313" key="1">
    <source>
        <dbReference type="EMBL" id="QIO06112.1"/>
    </source>
</evidence>
<accession>A0A6G8RVZ2</accession>
<dbReference type="Proteomes" id="UP000502297">
    <property type="component" value="Chromosome"/>
</dbReference>
<dbReference type="InterPro" id="IPR041289">
    <property type="entry name" value="Bact_RF_family3"/>
</dbReference>
<sequence>MNLSKIYNALQNVHAQPAVSIFVPSHRTSPDNQQDGIALKNALSELEDRLNENYDKREAQAILDQIDLSLKSHDHNYNLDTIAIFATAEEAHVFRFPFQTVARIVVNDQFALREIQREINNGVDYYALVISRDNARLIEAYNDTAVHEFDHNDEIQNLAFPIKNDVSGAGDRSDDRAEENAFKEFLNRVDKSVQEIYHQSPLPVFIVGDTRTVSIYEQVCDNTQIIAGKVTNSSDLDAEARILIEEIQQDVHDYRNEQQKIALEKVGQAKGQDLLLNDIQTIYAGAVEGRISDLFIRKGYVQPAQVNTETLNVLITDDEAKMTTDDIVADIIDLTIQNGGQTHFISPELFPEEENLLAVARY</sequence>
<dbReference type="Pfam" id="PF18845">
    <property type="entry name" value="baeRF_family3"/>
    <property type="match status" value="1"/>
</dbReference>
<keyword evidence="2" id="KW-1185">Reference proteome</keyword>
<organism evidence="1 2">
    <name type="scientific">Acinetobacter shaoyimingii</name>
    <dbReference type="NCBI Taxonomy" id="2715164"/>
    <lineage>
        <taxon>Bacteria</taxon>
        <taxon>Pseudomonadati</taxon>
        <taxon>Pseudomonadota</taxon>
        <taxon>Gammaproteobacteria</taxon>
        <taxon>Moraxellales</taxon>
        <taxon>Moraxellaceae</taxon>
        <taxon>Acinetobacter</taxon>
    </lineage>
</organism>
<dbReference type="KEGG" id="asha:G8E00_09165"/>
<reference evidence="1 2" key="1">
    <citation type="submission" date="2020-03" db="EMBL/GenBank/DDBJ databases">
        <authorList>
            <person name="Zhu W."/>
        </authorList>
    </citation>
    <scope>NUCLEOTIDE SEQUENCE [LARGE SCALE GENOMIC DNA]</scope>
    <source>
        <strain evidence="1 2">323-1</strain>
    </source>
</reference>
<proteinExistence type="predicted"/>
<gene>
    <name evidence="1" type="ORF">G8E00_09165</name>
</gene>
<dbReference type="EMBL" id="CP049801">
    <property type="protein sequence ID" value="QIO06112.1"/>
    <property type="molecule type" value="Genomic_DNA"/>
</dbReference>
<dbReference type="AlphaFoldDB" id="A0A6G8RVZ2"/>
<name>A0A6G8RVZ2_9GAMM</name>
<evidence type="ECO:0000313" key="2">
    <source>
        <dbReference type="Proteomes" id="UP000502297"/>
    </source>
</evidence>
<dbReference type="RefSeq" id="WP_166223917.1">
    <property type="nucleotide sequence ID" value="NZ_CP049801.1"/>
</dbReference>
<protein>
    <submittedName>
        <fullName evidence="1">Uncharacterized protein</fullName>
    </submittedName>
</protein>